<proteinExistence type="predicted"/>
<dbReference type="Proteomes" id="UP000432089">
    <property type="component" value="Unassembled WGS sequence"/>
</dbReference>
<evidence type="ECO:0000313" key="1">
    <source>
        <dbReference type="EMBL" id="KAB0680168.1"/>
    </source>
</evidence>
<reference evidence="1 2" key="1">
    <citation type="submission" date="2019-09" db="EMBL/GenBank/DDBJ databases">
        <title>YIM 132180 draft genome.</title>
        <authorList>
            <person name="Zhang K."/>
        </authorList>
    </citation>
    <scope>NUCLEOTIDE SEQUENCE [LARGE SCALE GENOMIC DNA]</scope>
    <source>
        <strain evidence="1 2">YIM 132180</strain>
    </source>
</reference>
<name>A0A7V7PPX8_9HYPH</name>
<keyword evidence="2" id="KW-1185">Reference proteome</keyword>
<protein>
    <submittedName>
        <fullName evidence="1">Uncharacterized protein</fullName>
    </submittedName>
</protein>
<dbReference type="RefSeq" id="WP_150969210.1">
    <property type="nucleotide sequence ID" value="NZ_VZDO01000005.1"/>
</dbReference>
<gene>
    <name evidence="1" type="ORF">F6X38_08235</name>
</gene>
<sequence>MTVDPFAALAEILERPLYPLTLERFTPEQRALIAILLDGDNTGMGTSGKSLTLAERETALELFQDGIADYVIDPDGSEWLHLTARGGRLANGEAIG</sequence>
<dbReference type="EMBL" id="VZDO01000005">
    <property type="protein sequence ID" value="KAB0680168.1"/>
    <property type="molecule type" value="Genomic_DNA"/>
</dbReference>
<dbReference type="AlphaFoldDB" id="A0A7V7PPX8"/>
<comment type="caution">
    <text evidence="1">The sequence shown here is derived from an EMBL/GenBank/DDBJ whole genome shotgun (WGS) entry which is preliminary data.</text>
</comment>
<organism evidence="1 2">
    <name type="scientific">Plantimonas leprariae</name>
    <dbReference type="NCBI Taxonomy" id="2615207"/>
    <lineage>
        <taxon>Bacteria</taxon>
        <taxon>Pseudomonadati</taxon>
        <taxon>Pseudomonadota</taxon>
        <taxon>Alphaproteobacteria</taxon>
        <taxon>Hyphomicrobiales</taxon>
        <taxon>Aurantimonadaceae</taxon>
        <taxon>Plantimonas</taxon>
    </lineage>
</organism>
<evidence type="ECO:0000313" key="2">
    <source>
        <dbReference type="Proteomes" id="UP000432089"/>
    </source>
</evidence>
<accession>A0A7V7PPX8</accession>